<feature type="transmembrane region" description="Helical" evidence="1">
    <location>
        <begin position="134"/>
        <end position="160"/>
    </location>
</feature>
<dbReference type="OrthoDB" id="9810270at2"/>
<feature type="transmembrane region" description="Helical" evidence="1">
    <location>
        <begin position="172"/>
        <end position="190"/>
    </location>
</feature>
<dbReference type="AlphaFoldDB" id="A0A2S7UU71"/>
<dbReference type="GO" id="GO:0005886">
    <property type="term" value="C:plasma membrane"/>
    <property type="evidence" value="ECO:0007669"/>
    <property type="project" value="UniProtKB-ARBA"/>
</dbReference>
<dbReference type="Pfam" id="PF09335">
    <property type="entry name" value="VTT_dom"/>
    <property type="match status" value="1"/>
</dbReference>
<protein>
    <recommendedName>
        <fullName evidence="2">VTT domain-containing protein</fullName>
    </recommendedName>
</protein>
<dbReference type="PANTHER" id="PTHR42709">
    <property type="entry name" value="ALKALINE PHOSPHATASE LIKE PROTEIN"/>
    <property type="match status" value="1"/>
</dbReference>
<feature type="transmembrane region" description="Helical" evidence="1">
    <location>
        <begin position="100"/>
        <end position="122"/>
    </location>
</feature>
<dbReference type="Proteomes" id="UP000239007">
    <property type="component" value="Unassembled WGS sequence"/>
</dbReference>
<feature type="transmembrane region" description="Helical" evidence="1">
    <location>
        <begin position="20"/>
        <end position="37"/>
    </location>
</feature>
<feature type="domain" description="VTT" evidence="2">
    <location>
        <begin position="38"/>
        <end position="158"/>
    </location>
</feature>
<evidence type="ECO:0000313" key="3">
    <source>
        <dbReference type="EMBL" id="PQJ53279.1"/>
    </source>
</evidence>
<gene>
    <name evidence="3" type="ORF">BTO11_06085</name>
</gene>
<name>A0A2S7UU71_9GAMM</name>
<keyword evidence="1" id="KW-1133">Transmembrane helix</keyword>
<sequence length="194" mass="21864">MKIFTSLYDACLRWAKHKYASVYLAVLTFSESIFFPIPPDVMLAPMVLARPHKAWWLASLTSISSILGGVVGYLLGAYLYEPVVLPFIELMGYQAKFATITQYFVDYGVWIVFLAGFTPIPFKIFTVSAGMLSMAFLPFLFASAVGRSMRFFLVAGILYWGGEKMEHKIRQYVDIIGWVVIALIVLLIGYKQVS</sequence>
<reference evidence="3 4" key="1">
    <citation type="submission" date="2016-12" db="EMBL/GenBank/DDBJ databases">
        <title>Diversity of luminous bacteria.</title>
        <authorList>
            <person name="Yoshizawa S."/>
            <person name="Kogure K."/>
        </authorList>
    </citation>
    <scope>NUCLEOTIDE SEQUENCE [LARGE SCALE GENOMIC DNA]</scope>
    <source>
        <strain evidence="3 4">SA4-48</strain>
    </source>
</reference>
<dbReference type="RefSeq" id="WP_105051760.1">
    <property type="nucleotide sequence ID" value="NZ_BMYG01000003.1"/>
</dbReference>
<feature type="transmembrane region" description="Helical" evidence="1">
    <location>
        <begin position="57"/>
        <end position="80"/>
    </location>
</feature>
<dbReference type="InterPro" id="IPR051311">
    <property type="entry name" value="DedA_domain"/>
</dbReference>
<dbReference type="InterPro" id="IPR032816">
    <property type="entry name" value="VTT_dom"/>
</dbReference>
<evidence type="ECO:0000259" key="2">
    <source>
        <dbReference type="Pfam" id="PF09335"/>
    </source>
</evidence>
<evidence type="ECO:0000256" key="1">
    <source>
        <dbReference type="SAM" id="Phobius"/>
    </source>
</evidence>
<comment type="caution">
    <text evidence="3">The sequence shown here is derived from an EMBL/GenBank/DDBJ whole genome shotgun (WGS) entry which is preliminary data.</text>
</comment>
<proteinExistence type="predicted"/>
<organism evidence="3 4">
    <name type="scientific">Psychrosphaera saromensis</name>
    <dbReference type="NCBI Taxonomy" id="716813"/>
    <lineage>
        <taxon>Bacteria</taxon>
        <taxon>Pseudomonadati</taxon>
        <taxon>Pseudomonadota</taxon>
        <taxon>Gammaproteobacteria</taxon>
        <taxon>Alteromonadales</taxon>
        <taxon>Pseudoalteromonadaceae</taxon>
        <taxon>Psychrosphaera</taxon>
    </lineage>
</organism>
<keyword evidence="4" id="KW-1185">Reference proteome</keyword>
<keyword evidence="1" id="KW-0472">Membrane</keyword>
<dbReference type="EMBL" id="MSCH01000003">
    <property type="protein sequence ID" value="PQJ53279.1"/>
    <property type="molecule type" value="Genomic_DNA"/>
</dbReference>
<keyword evidence="1" id="KW-0812">Transmembrane</keyword>
<accession>A0A2S7UU71</accession>
<evidence type="ECO:0000313" key="4">
    <source>
        <dbReference type="Proteomes" id="UP000239007"/>
    </source>
</evidence>
<dbReference type="PANTHER" id="PTHR42709:SF11">
    <property type="entry name" value="DEDA FAMILY PROTEIN"/>
    <property type="match status" value="1"/>
</dbReference>